<evidence type="ECO:0000313" key="3">
    <source>
        <dbReference type="Proteomes" id="UP000192932"/>
    </source>
</evidence>
<dbReference type="AlphaFoldDB" id="A0A1W6AF26"/>
<organism evidence="2 3">
    <name type="scientific">Bacillus mycoides</name>
    <dbReference type="NCBI Taxonomy" id="1405"/>
    <lineage>
        <taxon>Bacteria</taxon>
        <taxon>Bacillati</taxon>
        <taxon>Bacillota</taxon>
        <taxon>Bacilli</taxon>
        <taxon>Bacillales</taxon>
        <taxon>Bacillaceae</taxon>
        <taxon>Bacillus</taxon>
        <taxon>Bacillus cereus group</taxon>
    </lineage>
</organism>
<dbReference type="InterPro" id="IPR006448">
    <property type="entry name" value="Phage_term_ssu_P27"/>
</dbReference>
<accession>A0A1W6AF26</accession>
<dbReference type="EMBL" id="CP020743">
    <property type="protein sequence ID" value="ARJ24399.1"/>
    <property type="molecule type" value="Genomic_DNA"/>
</dbReference>
<protein>
    <recommendedName>
        <fullName evidence="4">Terminase small subunit</fullName>
    </recommendedName>
</protein>
<sequence length="104" mass="12028">MRKLSKKMQIKEDLLQQLEIVEMDNAVYMDLVDTYMAMWDAAKALEREWKKERMVSWDNGGGQKGSKPNPAGKEYRETIKSMTELLKKMGLESVPREEGGEEDV</sequence>
<dbReference type="Pfam" id="PF05119">
    <property type="entry name" value="Terminase_4"/>
    <property type="match status" value="1"/>
</dbReference>
<evidence type="ECO:0000313" key="2">
    <source>
        <dbReference type="EMBL" id="ARJ24399.1"/>
    </source>
</evidence>
<feature type="region of interest" description="Disordered" evidence="1">
    <location>
        <begin position="56"/>
        <end position="75"/>
    </location>
</feature>
<gene>
    <name evidence="2" type="ORF">B7492_25745</name>
</gene>
<dbReference type="Proteomes" id="UP000192932">
    <property type="component" value="Chromosome"/>
</dbReference>
<evidence type="ECO:0000256" key="1">
    <source>
        <dbReference type="SAM" id="MobiDB-lite"/>
    </source>
</evidence>
<proteinExistence type="predicted"/>
<evidence type="ECO:0008006" key="4">
    <source>
        <dbReference type="Google" id="ProtNLM"/>
    </source>
</evidence>
<dbReference type="RefSeq" id="WP_085312605.1">
    <property type="nucleotide sequence ID" value="NZ_CP020743.1"/>
</dbReference>
<name>A0A1W6AF26_BACMY</name>
<reference evidence="2 3" key="1">
    <citation type="submission" date="2017-04" db="EMBL/GenBank/DDBJ databases">
        <title>The Characteristic of a Fine Plant Growth-Promoting Rhizobacteria Bacillus mycoides Gnyt1 and its Whole Genome Sequencing Analysis.</title>
        <authorList>
            <person name="Li J.H."/>
            <person name="Yao T."/>
        </authorList>
    </citation>
    <scope>NUCLEOTIDE SEQUENCE [LARGE SCALE GENOMIC DNA]</scope>
    <source>
        <strain evidence="2 3">Gnyt1</strain>
    </source>
</reference>